<organism evidence="2 3">
    <name type="scientific">Tritrichomonas musculus</name>
    <dbReference type="NCBI Taxonomy" id="1915356"/>
    <lineage>
        <taxon>Eukaryota</taxon>
        <taxon>Metamonada</taxon>
        <taxon>Parabasalia</taxon>
        <taxon>Tritrichomonadida</taxon>
        <taxon>Tritrichomonadidae</taxon>
        <taxon>Tritrichomonas</taxon>
    </lineage>
</organism>
<dbReference type="Proteomes" id="UP001470230">
    <property type="component" value="Unassembled WGS sequence"/>
</dbReference>
<dbReference type="CDD" id="cd19958">
    <property type="entry name" value="pyocin_knob"/>
    <property type="match status" value="1"/>
</dbReference>
<name>A0ABR2HFW4_9EUKA</name>
<keyword evidence="1" id="KW-0812">Transmembrane</keyword>
<comment type="caution">
    <text evidence="2">The sequence shown here is derived from an EMBL/GenBank/DDBJ whole genome shotgun (WGS) entry which is preliminary data.</text>
</comment>
<evidence type="ECO:0000313" key="2">
    <source>
        <dbReference type="EMBL" id="KAK8845940.1"/>
    </source>
</evidence>
<accession>A0ABR2HFW4</accession>
<protein>
    <submittedName>
        <fullName evidence="2">Uncharacterized protein</fullName>
    </submittedName>
</protein>
<feature type="transmembrane region" description="Helical" evidence="1">
    <location>
        <begin position="622"/>
        <end position="644"/>
    </location>
</feature>
<dbReference type="EMBL" id="JAPFFF010000030">
    <property type="protein sequence ID" value="KAK8845940.1"/>
    <property type="molecule type" value="Genomic_DNA"/>
</dbReference>
<proteinExistence type="predicted"/>
<evidence type="ECO:0000256" key="1">
    <source>
        <dbReference type="SAM" id="Phobius"/>
    </source>
</evidence>
<keyword evidence="3" id="KW-1185">Reference proteome</keyword>
<reference evidence="2 3" key="1">
    <citation type="submission" date="2024-04" db="EMBL/GenBank/DDBJ databases">
        <title>Tritrichomonas musculus Genome.</title>
        <authorList>
            <person name="Alves-Ferreira E."/>
            <person name="Grigg M."/>
            <person name="Lorenzi H."/>
            <person name="Galac M."/>
        </authorList>
    </citation>
    <scope>NUCLEOTIDE SEQUENCE [LARGE SCALE GENOMIC DNA]</scope>
    <source>
        <strain evidence="2 3">EAF2021</strain>
    </source>
</reference>
<sequence length="724" mass="80015">MSDQLPNQLLDAQRGLNSLLQLVLDLKKQIDNPSESLDFKEMKQLLPGTDLNSVKNTGTYYMDNGPSAVNKPSEMTNNSFRLVVKSINSNNIQQELITAISDQIFTRVHQFNPSGTILIQDSIFQRFHNLKSELGGCIYIHDTSVTVNFFTLGFTDCSTSNEGGALNIKGKEVQIQNTCAFLCEAPTRNYQFAKIECNVEHDNNQLSYLTIVNCGPNNLGKTALGIYGNANFYTNNLNSSNNYNFYDTNSNGACYRTHGILYHRTTFVNFINSQGYDVFNTHFYESTIVRNGTFQYGNVYNCSTKYIFKFLGINFIDNFRFGKLTCPDGSFQCASGTKTPHSLTFSNSQIDKVPSGIDSNVKISGGCALNPNLATYSISLTGTENCVLLPRKSDAFSLSDAFSPSKDFSLSGTFSLSLKFTSSKSFTQSLKFTGSGTFSSSLKFTSSKFFSPSKKFTGSGTFSPSLKFTSSKFFSPSKKFTGSVTFSPSLKFTSSKYFSQSLKFTGSDTFSSSLKFTSSKHFSPSSELFFIVTVSASNKFTSSITFSPSSLFSQSALYRSSSIFVPLPPQSSTASFTPSGPFTPSFSFRPNATKYPDGVGDGYHKAVVSGRGTEQKASAAQIGATAGISFVFIIVAVALMLLYLRNKRKQLRGHNEELSDTFLVEDSSSSDVSYSYSYYTYECYYTEDGSHEYKEYSYLTNNQSGYYESYSDFEGTYISLDDQA</sequence>
<keyword evidence="1" id="KW-1133">Transmembrane helix</keyword>
<keyword evidence="1" id="KW-0472">Membrane</keyword>
<gene>
    <name evidence="2" type="ORF">M9Y10_020875</name>
</gene>
<evidence type="ECO:0000313" key="3">
    <source>
        <dbReference type="Proteomes" id="UP001470230"/>
    </source>
</evidence>